<accession>A0A1T5M365</accession>
<dbReference type="SUPFAM" id="SSF51366">
    <property type="entry name" value="Ribulose-phoshate binding barrel"/>
    <property type="match status" value="1"/>
</dbReference>
<dbReference type="Proteomes" id="UP000190961">
    <property type="component" value="Unassembled WGS sequence"/>
</dbReference>
<protein>
    <submittedName>
        <fullName evidence="1">Phosphoribosylanthranilate isomerase</fullName>
    </submittedName>
</protein>
<reference evidence="1 2" key="1">
    <citation type="submission" date="2017-02" db="EMBL/GenBank/DDBJ databases">
        <authorList>
            <person name="Peterson S.W."/>
        </authorList>
    </citation>
    <scope>NUCLEOTIDE SEQUENCE [LARGE SCALE GENOMIC DNA]</scope>
    <source>
        <strain evidence="1 2">DSM 25262</strain>
    </source>
</reference>
<gene>
    <name evidence="1" type="ORF">SAMN05660236_4249</name>
</gene>
<evidence type="ECO:0000313" key="1">
    <source>
        <dbReference type="EMBL" id="SKC82692.1"/>
    </source>
</evidence>
<organism evidence="1 2">
    <name type="scientific">Ohtaekwangia koreensis</name>
    <dbReference type="NCBI Taxonomy" id="688867"/>
    <lineage>
        <taxon>Bacteria</taxon>
        <taxon>Pseudomonadati</taxon>
        <taxon>Bacteroidota</taxon>
        <taxon>Cytophagia</taxon>
        <taxon>Cytophagales</taxon>
        <taxon>Fulvivirgaceae</taxon>
        <taxon>Ohtaekwangia</taxon>
    </lineage>
</organism>
<dbReference type="AlphaFoldDB" id="A0A1T5M365"/>
<keyword evidence="1" id="KW-0413">Isomerase</keyword>
<dbReference type="STRING" id="688867.SAMN05660236_4249"/>
<dbReference type="RefSeq" id="WP_079688793.1">
    <property type="nucleotide sequence ID" value="NZ_FUZU01000003.1"/>
</dbReference>
<dbReference type="InterPro" id="IPR013785">
    <property type="entry name" value="Aldolase_TIM"/>
</dbReference>
<dbReference type="GO" id="GO:0016853">
    <property type="term" value="F:isomerase activity"/>
    <property type="evidence" value="ECO:0007669"/>
    <property type="project" value="UniProtKB-KW"/>
</dbReference>
<evidence type="ECO:0000313" key="2">
    <source>
        <dbReference type="Proteomes" id="UP000190961"/>
    </source>
</evidence>
<dbReference type="EMBL" id="FUZU01000003">
    <property type="protein sequence ID" value="SKC82692.1"/>
    <property type="molecule type" value="Genomic_DNA"/>
</dbReference>
<dbReference type="OrthoDB" id="941905at2"/>
<dbReference type="Gene3D" id="3.20.20.70">
    <property type="entry name" value="Aldolase class I"/>
    <property type="match status" value="1"/>
</dbReference>
<keyword evidence="2" id="KW-1185">Reference proteome</keyword>
<dbReference type="InterPro" id="IPR011060">
    <property type="entry name" value="RibuloseP-bd_barrel"/>
</dbReference>
<sequence length="188" mass="20909">MALKTFVKVGSISNLSDARYCAGMGVDLLGFRAIEGQESYISPKQFQEIRGWVTGPQIVAEVYGITNAEQLAAVLENYRPDYLELGKKEWQALRELITLPFILSIDSGETLASIEAEPSFILVRERSDLAQLANDHEILLAVESAENIERIDKQNIHGIALSGSSEIKPGLKDYNELSEILEMLEDDH</sequence>
<name>A0A1T5M365_9BACT</name>
<proteinExistence type="predicted"/>